<reference evidence="1 2" key="1">
    <citation type="submission" date="2018-09" db="EMBL/GenBank/DDBJ databases">
        <title>The draft genome of Acinetobacter spp. strains.</title>
        <authorList>
            <person name="Qin J."/>
            <person name="Feng Y."/>
            <person name="Zong Z."/>
        </authorList>
    </citation>
    <scope>NUCLEOTIDE SEQUENCE [LARGE SCALE GENOMIC DNA]</scope>
    <source>
        <strain evidence="1 2">WCHAc060115</strain>
    </source>
</reference>
<name>A0A3A8F1W3_9GAMM</name>
<keyword evidence="2" id="KW-1185">Reference proteome</keyword>
<evidence type="ECO:0008006" key="3">
    <source>
        <dbReference type="Google" id="ProtNLM"/>
    </source>
</evidence>
<evidence type="ECO:0000313" key="1">
    <source>
        <dbReference type="EMBL" id="RKG41007.1"/>
    </source>
</evidence>
<dbReference type="OrthoDB" id="6700717at2"/>
<sequence>MLQILQKQLDESSYCPLCQASMYYVEAEEFEKEVSFHQCSHCNHQVFQNEQHTCHCETCQNKRKKLIKETRLQEARKYQKKDHFEFDLNQLSFLHKLFLLSILDNQVHENTTHQEFIDWEVIKYHPITPNYYFQSQLLNQLVKDNVLTPKDFSDDAHQYYVNVRLDGYSEPSLFSITTQLRHWFYENLSLGIPFKTAEEVKNALYVVLYQEIVQFTQHYCRTWGIQISGNKNFQAFCYRLMDSLAVGQIFYLIQTALEYLHKNKALQVRNDNFINTNILKKTVQQYRERALAEKWETSTLPRPPNIPFSRMSEILFYRFLGYDENIFFQPVWKSWKKIESRLNFYSQKRCMYCGSNELTVDYDAENYVTLFCRNCKHQDHYFTQ</sequence>
<gene>
    <name evidence="1" type="ORF">D7V20_01050</name>
</gene>
<dbReference type="Proteomes" id="UP000280405">
    <property type="component" value="Unassembled WGS sequence"/>
</dbReference>
<protein>
    <recommendedName>
        <fullName evidence="3">TFIIB-type zinc ribbon-containing protein</fullName>
    </recommendedName>
</protein>
<dbReference type="EMBL" id="RAXT01000001">
    <property type="protein sequence ID" value="RKG41007.1"/>
    <property type="molecule type" value="Genomic_DNA"/>
</dbReference>
<evidence type="ECO:0000313" key="2">
    <source>
        <dbReference type="Proteomes" id="UP000280405"/>
    </source>
</evidence>
<accession>A0A3A8F1W3</accession>
<dbReference type="AlphaFoldDB" id="A0A3A8F1W3"/>
<dbReference type="RefSeq" id="WP_120382500.1">
    <property type="nucleotide sequence ID" value="NZ_RAXT01000001.1"/>
</dbReference>
<proteinExistence type="predicted"/>
<comment type="caution">
    <text evidence="1">The sequence shown here is derived from an EMBL/GenBank/DDBJ whole genome shotgun (WGS) entry which is preliminary data.</text>
</comment>
<organism evidence="1 2">
    <name type="scientific">Acinetobacter rongchengensis</name>
    <dbReference type="NCBI Taxonomy" id="2419601"/>
    <lineage>
        <taxon>Bacteria</taxon>
        <taxon>Pseudomonadati</taxon>
        <taxon>Pseudomonadota</taxon>
        <taxon>Gammaproteobacteria</taxon>
        <taxon>Moraxellales</taxon>
        <taxon>Moraxellaceae</taxon>
        <taxon>Acinetobacter</taxon>
    </lineage>
</organism>